<gene>
    <name evidence="3" type="ORF">EJ05DRAFT_333479</name>
</gene>
<feature type="compositionally biased region" description="Low complexity" evidence="2">
    <location>
        <begin position="571"/>
        <end position="582"/>
    </location>
</feature>
<dbReference type="EMBL" id="ML996570">
    <property type="protein sequence ID" value="KAF2759121.1"/>
    <property type="molecule type" value="Genomic_DNA"/>
</dbReference>
<evidence type="ECO:0000313" key="4">
    <source>
        <dbReference type="Proteomes" id="UP000799437"/>
    </source>
</evidence>
<feature type="region of interest" description="Disordered" evidence="2">
    <location>
        <begin position="603"/>
        <end position="638"/>
    </location>
</feature>
<keyword evidence="4" id="KW-1185">Reference proteome</keyword>
<dbReference type="OrthoDB" id="5428925at2759"/>
<dbReference type="Proteomes" id="UP000799437">
    <property type="component" value="Unassembled WGS sequence"/>
</dbReference>
<reference evidence="3" key="1">
    <citation type="journal article" date="2020" name="Stud. Mycol.">
        <title>101 Dothideomycetes genomes: a test case for predicting lifestyles and emergence of pathogens.</title>
        <authorList>
            <person name="Haridas S."/>
            <person name="Albert R."/>
            <person name="Binder M."/>
            <person name="Bloem J."/>
            <person name="Labutti K."/>
            <person name="Salamov A."/>
            <person name="Andreopoulos B."/>
            <person name="Baker S."/>
            <person name="Barry K."/>
            <person name="Bills G."/>
            <person name="Bluhm B."/>
            <person name="Cannon C."/>
            <person name="Castanera R."/>
            <person name="Culley D."/>
            <person name="Daum C."/>
            <person name="Ezra D."/>
            <person name="Gonzalez J."/>
            <person name="Henrissat B."/>
            <person name="Kuo A."/>
            <person name="Liang C."/>
            <person name="Lipzen A."/>
            <person name="Lutzoni F."/>
            <person name="Magnuson J."/>
            <person name="Mondo S."/>
            <person name="Nolan M."/>
            <person name="Ohm R."/>
            <person name="Pangilinan J."/>
            <person name="Park H.-J."/>
            <person name="Ramirez L."/>
            <person name="Alfaro M."/>
            <person name="Sun H."/>
            <person name="Tritt A."/>
            <person name="Yoshinaga Y."/>
            <person name="Zwiers L.-H."/>
            <person name="Turgeon B."/>
            <person name="Goodwin S."/>
            <person name="Spatafora J."/>
            <person name="Crous P."/>
            <person name="Grigoriev I."/>
        </authorList>
    </citation>
    <scope>NUCLEOTIDE SEQUENCE</scope>
    <source>
        <strain evidence="3">CBS 121739</strain>
    </source>
</reference>
<feature type="compositionally biased region" description="Polar residues" evidence="2">
    <location>
        <begin position="310"/>
        <end position="326"/>
    </location>
</feature>
<feature type="region of interest" description="Disordered" evidence="2">
    <location>
        <begin position="225"/>
        <end position="360"/>
    </location>
</feature>
<dbReference type="RefSeq" id="XP_033601572.1">
    <property type="nucleotide sequence ID" value="XM_033740865.1"/>
</dbReference>
<name>A0A6A6WDD7_9PEZI</name>
<feature type="coiled-coil region" evidence="1">
    <location>
        <begin position="371"/>
        <end position="398"/>
    </location>
</feature>
<evidence type="ECO:0000313" key="3">
    <source>
        <dbReference type="EMBL" id="KAF2759121.1"/>
    </source>
</evidence>
<evidence type="ECO:0000256" key="1">
    <source>
        <dbReference type="SAM" id="Coils"/>
    </source>
</evidence>
<feature type="compositionally biased region" description="Polar residues" evidence="2">
    <location>
        <begin position="561"/>
        <end position="570"/>
    </location>
</feature>
<accession>A0A6A6WDD7</accession>
<feature type="compositionally biased region" description="Basic and acidic residues" evidence="2">
    <location>
        <begin position="429"/>
        <end position="442"/>
    </location>
</feature>
<feature type="compositionally biased region" description="Polar residues" evidence="2">
    <location>
        <begin position="284"/>
        <end position="297"/>
    </location>
</feature>
<organism evidence="3 4">
    <name type="scientific">Pseudovirgaria hyperparasitica</name>
    <dbReference type="NCBI Taxonomy" id="470096"/>
    <lineage>
        <taxon>Eukaryota</taxon>
        <taxon>Fungi</taxon>
        <taxon>Dikarya</taxon>
        <taxon>Ascomycota</taxon>
        <taxon>Pezizomycotina</taxon>
        <taxon>Dothideomycetes</taxon>
        <taxon>Dothideomycetes incertae sedis</taxon>
        <taxon>Acrospermales</taxon>
        <taxon>Acrospermaceae</taxon>
        <taxon>Pseudovirgaria</taxon>
    </lineage>
</organism>
<feature type="compositionally biased region" description="Polar residues" evidence="2">
    <location>
        <begin position="232"/>
        <end position="255"/>
    </location>
</feature>
<evidence type="ECO:0000256" key="2">
    <source>
        <dbReference type="SAM" id="MobiDB-lite"/>
    </source>
</evidence>
<dbReference type="AlphaFoldDB" id="A0A6A6WDD7"/>
<feature type="compositionally biased region" description="Low complexity" evidence="2">
    <location>
        <begin position="298"/>
        <end position="309"/>
    </location>
</feature>
<protein>
    <submittedName>
        <fullName evidence="3">Uncharacterized protein</fullName>
    </submittedName>
</protein>
<sequence length="638" mass="68869">MSSNARALAPVQEVLILTPQRSHLPFPMNVNAPDETTPLSEAAEFDEKTPELKKRRATLPSVVTNSAEVSALAAVWSQSGTKVTAAEEQALKSPSHSQIGIALSSPNQALRVHRKSQSAGALRDLARRHNEPLLAPNNKTSRAPMRRRSAEIRYWRESVGARSFSVYSDLAPREDIDDSVVDDDKEIEVYEGAAAADNPVEQKARAMGPSHILAFNFGDLAEATPTAAPAHSSENVVDSRSQRSVSARSEPTQQYAAPRSKPQTVIIADAPKEKRSSRQRSSSTVRENFSRPSSVREASSAAAAHAQAQKSFPPTAASTPLPSRTPRTAAAQHDEKTAGHVPTTVRPSEPSAHDPDFPSPATQFHAIYTILRHERSARKVLEKQILALNREVSDLRALTLKMSRNNGGGAGTYPTPSPDLANHSADASSFRREAEDEFRHEDEGLGQSLGYDHLAAWQDGFAPNDRRRETAISRFSKFDTEDEAEDASSRADDEEGAEEEEEEEEEEANADADDDDNDDDDDDDNDNDALAKLHRASAQTHTTHESEGLVMKSAPARKRTPPTTNSTKAGSVSVSQNSSAHSTNVGSPDVWETPLEEAVAYGFGFGHEDGSSGNGNAGHAASRVVSPGRSGAGDEDMF</sequence>
<feature type="compositionally biased region" description="Acidic residues" evidence="2">
    <location>
        <begin position="480"/>
        <end position="527"/>
    </location>
</feature>
<feature type="region of interest" description="Disordered" evidence="2">
    <location>
        <begin position="405"/>
        <end position="442"/>
    </location>
</feature>
<proteinExistence type="predicted"/>
<feature type="region of interest" description="Disordered" evidence="2">
    <location>
        <begin position="473"/>
        <end position="591"/>
    </location>
</feature>
<dbReference type="GeneID" id="54481919"/>
<keyword evidence="1" id="KW-0175">Coiled coil</keyword>